<evidence type="ECO:0000256" key="4">
    <source>
        <dbReference type="ARBA" id="ARBA00023180"/>
    </source>
</evidence>
<name>A0AAV8VM03_9CUCU</name>
<dbReference type="PANTHER" id="PTHR10357">
    <property type="entry name" value="ALPHA-AMYLASE FAMILY MEMBER"/>
    <property type="match status" value="1"/>
</dbReference>
<comment type="similarity">
    <text evidence="2">Belongs to the glycosyl hydrolase 13 family.</text>
</comment>
<accession>A0AAV8VM03</accession>
<dbReference type="InterPro" id="IPR006047">
    <property type="entry name" value="GH13_cat_dom"/>
</dbReference>
<dbReference type="GO" id="GO:0004558">
    <property type="term" value="F:alpha-1,4-glucosidase activity"/>
    <property type="evidence" value="ECO:0007669"/>
    <property type="project" value="UniProtKB-EC"/>
</dbReference>
<proteinExistence type="inferred from homology"/>
<protein>
    <recommendedName>
        <fullName evidence="3">alpha-glucosidase</fullName>
        <ecNumber evidence="3">3.2.1.20</ecNumber>
    </recommendedName>
</protein>
<evidence type="ECO:0000256" key="2">
    <source>
        <dbReference type="ARBA" id="ARBA00008061"/>
    </source>
</evidence>
<evidence type="ECO:0000313" key="8">
    <source>
        <dbReference type="Proteomes" id="UP001159042"/>
    </source>
</evidence>
<comment type="caution">
    <text evidence="7">The sequence shown here is derived from an EMBL/GenBank/DDBJ whole genome shotgun (WGS) entry which is preliminary data.</text>
</comment>
<evidence type="ECO:0000313" key="7">
    <source>
        <dbReference type="EMBL" id="KAJ8915233.1"/>
    </source>
</evidence>
<evidence type="ECO:0000259" key="6">
    <source>
        <dbReference type="SMART" id="SM00642"/>
    </source>
</evidence>
<keyword evidence="5" id="KW-0378">Hydrolase</keyword>
<dbReference type="SMART" id="SM00642">
    <property type="entry name" value="Aamy"/>
    <property type="match status" value="1"/>
</dbReference>
<dbReference type="GO" id="GO:0005975">
    <property type="term" value="P:carbohydrate metabolic process"/>
    <property type="evidence" value="ECO:0007669"/>
    <property type="project" value="InterPro"/>
</dbReference>
<dbReference type="FunFam" id="3.90.400.10:FF:000001">
    <property type="entry name" value="Maltase A3, isoform A"/>
    <property type="match status" value="1"/>
</dbReference>
<keyword evidence="8" id="KW-1185">Reference proteome</keyword>
<evidence type="ECO:0000256" key="5">
    <source>
        <dbReference type="ARBA" id="ARBA00023295"/>
    </source>
</evidence>
<sequence length="566" mass="65752">MFLTLASVIVLASCDKTAPPWYQNSVFYHVYPRSFKDSNNDGIGDIRGVTEKLDYLKDLGVTVAWLSPIFKSPQIDHGYDVSDYYDVDPIYGTMEDLVELLGKARQMGIKIFLDLVPNHTSDQHYWFEMSVGRQLGYEDYYVWVDAKYSEDGTRLPPNKWISVFSNSSWTWNEKRQQYYLHQFDPKQPDLNLRNQKVVEELQRILAFYLDLGVGGFRIDAAPYLIEDSELRDEPLLPNLTDQENWFHLDHIYTKDTNETFEFVYRLRSFIDEYNKNHSGDDRILVTESYSSFDKTLLYYGNSAGTRLGAHFTFNFDFTYLNYNSTAVDVVHLIQKWVSALRGKYLYNWSLSNHDNHRSATLLGNIDGYNMLITFLPGVAAVYYGEEIGQENGEVDCLEGTDPKAVNNCSTFHLITRDYERTPFQWDATVNAGFNDGTKPWLPVSRKYKTTNLASQNVPGLRSHYNIYKSMIKLRKNIDDYCEVFVNNKSARKNVLEVIRTGRRKKGSYLFLFNMDRTKNKTMRIGKKRFKLLVSSTNSQYSNGYLFKNRSISLVPQESLVLKEIIP</sequence>
<dbReference type="InterPro" id="IPR045857">
    <property type="entry name" value="O16G_dom_2"/>
</dbReference>
<feature type="domain" description="Glycosyl hydrolase family 13 catalytic" evidence="6">
    <location>
        <begin position="29"/>
        <end position="420"/>
    </location>
</feature>
<dbReference type="Gene3D" id="3.20.20.80">
    <property type="entry name" value="Glycosidases"/>
    <property type="match status" value="1"/>
</dbReference>
<dbReference type="Gene3D" id="3.90.400.10">
    <property type="entry name" value="Oligo-1,6-glucosidase, Domain 2"/>
    <property type="match status" value="1"/>
</dbReference>
<keyword evidence="5" id="KW-0326">Glycosidase</keyword>
<reference evidence="7 8" key="1">
    <citation type="journal article" date="2023" name="Insect Mol. Biol.">
        <title>Genome sequencing provides insights into the evolution of gene families encoding plant cell wall-degrading enzymes in longhorned beetles.</title>
        <authorList>
            <person name="Shin N.R."/>
            <person name="Okamura Y."/>
            <person name="Kirsch R."/>
            <person name="Pauchet Y."/>
        </authorList>
    </citation>
    <scope>NUCLEOTIDE SEQUENCE [LARGE SCALE GENOMIC DNA]</scope>
    <source>
        <strain evidence="7">EAD_L_NR</strain>
    </source>
</reference>
<gene>
    <name evidence="7" type="ORF">NQ315_015456</name>
</gene>
<dbReference type="InterPro" id="IPR017853">
    <property type="entry name" value="GH"/>
</dbReference>
<dbReference type="EC" id="3.2.1.20" evidence="3"/>
<dbReference type="Proteomes" id="UP001159042">
    <property type="component" value="Unassembled WGS sequence"/>
</dbReference>
<dbReference type="AlphaFoldDB" id="A0AAV8VM03"/>
<organism evidence="7 8">
    <name type="scientific">Exocentrus adspersus</name>
    <dbReference type="NCBI Taxonomy" id="1586481"/>
    <lineage>
        <taxon>Eukaryota</taxon>
        <taxon>Metazoa</taxon>
        <taxon>Ecdysozoa</taxon>
        <taxon>Arthropoda</taxon>
        <taxon>Hexapoda</taxon>
        <taxon>Insecta</taxon>
        <taxon>Pterygota</taxon>
        <taxon>Neoptera</taxon>
        <taxon>Endopterygota</taxon>
        <taxon>Coleoptera</taxon>
        <taxon>Polyphaga</taxon>
        <taxon>Cucujiformia</taxon>
        <taxon>Chrysomeloidea</taxon>
        <taxon>Cerambycidae</taxon>
        <taxon>Lamiinae</taxon>
        <taxon>Acanthocinini</taxon>
        <taxon>Exocentrus</taxon>
    </lineage>
</organism>
<dbReference type="Pfam" id="PF00128">
    <property type="entry name" value="Alpha-amylase"/>
    <property type="match status" value="1"/>
</dbReference>
<dbReference type="SUPFAM" id="SSF51445">
    <property type="entry name" value="(Trans)glycosidases"/>
    <property type="match status" value="1"/>
</dbReference>
<keyword evidence="4" id="KW-0325">Glycoprotein</keyword>
<dbReference type="PANTHER" id="PTHR10357:SF179">
    <property type="entry name" value="NEUTRAL AND BASIC AMINO ACID TRANSPORT PROTEIN RBAT"/>
    <property type="match status" value="1"/>
</dbReference>
<dbReference type="EMBL" id="JANEYG010000056">
    <property type="protein sequence ID" value="KAJ8915233.1"/>
    <property type="molecule type" value="Genomic_DNA"/>
</dbReference>
<evidence type="ECO:0000256" key="3">
    <source>
        <dbReference type="ARBA" id="ARBA00012741"/>
    </source>
</evidence>
<evidence type="ECO:0000256" key="1">
    <source>
        <dbReference type="ARBA" id="ARBA00001657"/>
    </source>
</evidence>
<comment type="catalytic activity">
    <reaction evidence="1">
        <text>Hydrolysis of terminal, non-reducing (1-&gt;4)-linked alpha-D-glucose residues with release of alpha-D-glucose.</text>
        <dbReference type="EC" id="3.2.1.20"/>
    </reaction>
</comment>